<dbReference type="Pfam" id="PF01740">
    <property type="entry name" value="STAS"/>
    <property type="match status" value="1"/>
</dbReference>
<gene>
    <name evidence="6" type="ORF">EV650_5355</name>
</gene>
<proteinExistence type="inferred from homology"/>
<evidence type="ECO:0000259" key="5">
    <source>
        <dbReference type="PROSITE" id="PS50801"/>
    </source>
</evidence>
<dbReference type="Proteomes" id="UP000295447">
    <property type="component" value="Unassembled WGS sequence"/>
</dbReference>
<dbReference type="FunFam" id="3.30.750.24:FF:000001">
    <property type="entry name" value="Anti-sigma factor antagonist"/>
    <property type="match status" value="1"/>
</dbReference>
<reference evidence="6 7" key="1">
    <citation type="submission" date="2019-03" db="EMBL/GenBank/DDBJ databases">
        <title>Genomic Encyclopedia of Type Strains, Phase III (KMG-III): the genomes of soil and plant-associated and newly described type strains.</title>
        <authorList>
            <person name="Whitman W."/>
        </authorList>
    </citation>
    <scope>NUCLEOTIDE SEQUENCE [LARGE SCALE GENOMIC DNA]</scope>
    <source>
        <strain evidence="6 7">VKM Ac-2570</strain>
    </source>
</reference>
<evidence type="ECO:0000256" key="2">
    <source>
        <dbReference type="ARBA" id="ARBA00022553"/>
    </source>
</evidence>
<evidence type="ECO:0000313" key="6">
    <source>
        <dbReference type="EMBL" id="TDW18759.1"/>
    </source>
</evidence>
<dbReference type="InterPro" id="IPR003658">
    <property type="entry name" value="Anti-sigma_ant"/>
</dbReference>
<organism evidence="6 7">
    <name type="scientific">Kribbella kalugense</name>
    <dbReference type="NCBI Taxonomy" id="2512221"/>
    <lineage>
        <taxon>Bacteria</taxon>
        <taxon>Bacillati</taxon>
        <taxon>Actinomycetota</taxon>
        <taxon>Actinomycetes</taxon>
        <taxon>Propionibacteriales</taxon>
        <taxon>Kribbellaceae</taxon>
        <taxon>Kribbella</taxon>
    </lineage>
</organism>
<evidence type="ECO:0000313" key="7">
    <source>
        <dbReference type="Proteomes" id="UP000295447"/>
    </source>
</evidence>
<dbReference type="PANTHER" id="PTHR33495">
    <property type="entry name" value="ANTI-SIGMA FACTOR ANTAGONIST TM_1081-RELATED-RELATED"/>
    <property type="match status" value="1"/>
</dbReference>
<protein>
    <recommendedName>
        <fullName evidence="4">Anti-sigma factor antagonist</fullName>
    </recommendedName>
</protein>
<dbReference type="InterPro" id="IPR036513">
    <property type="entry name" value="STAS_dom_sf"/>
</dbReference>
<comment type="similarity">
    <text evidence="1 4">Belongs to the anti-sigma-factor antagonist family.</text>
</comment>
<comment type="caution">
    <text evidence="6">The sequence shown here is derived from an EMBL/GenBank/DDBJ whole genome shotgun (WGS) entry which is preliminary data.</text>
</comment>
<accession>A0A4R7ZLQ6</accession>
<comment type="function">
    <text evidence="3">Positive regulator of sigma-B activity. Non-phosphorylated RsbV binds to RsbW, preventing its association with sigma-B. When phosphorylated, releases RsbW, which is then free to complex with and inactivate sigma-B.</text>
</comment>
<dbReference type="EMBL" id="SODF01000002">
    <property type="protein sequence ID" value="TDW18759.1"/>
    <property type="molecule type" value="Genomic_DNA"/>
</dbReference>
<name>A0A4R7ZLQ6_9ACTN</name>
<sequence>MSLSLTARAEGGRTVIEATGEIDVETAPQLGDKIAALVDEGVYDLVLDLERVEFLDSTGLGALIGGLKRVRSHDGSLSLVCTRERLLKLFRITGLNKVFDIHPDIDSAI</sequence>
<dbReference type="GO" id="GO:0043856">
    <property type="term" value="F:anti-sigma factor antagonist activity"/>
    <property type="evidence" value="ECO:0007669"/>
    <property type="project" value="InterPro"/>
</dbReference>
<evidence type="ECO:0000256" key="3">
    <source>
        <dbReference type="ARBA" id="ARBA00024670"/>
    </source>
</evidence>
<dbReference type="AlphaFoldDB" id="A0A4R7ZLQ6"/>
<dbReference type="OrthoDB" id="9793697at2"/>
<feature type="domain" description="STAS" evidence="5">
    <location>
        <begin position="3"/>
        <end position="109"/>
    </location>
</feature>
<dbReference type="Gene3D" id="3.30.750.24">
    <property type="entry name" value="STAS domain"/>
    <property type="match status" value="1"/>
</dbReference>
<keyword evidence="7" id="KW-1185">Reference proteome</keyword>
<dbReference type="InterPro" id="IPR002645">
    <property type="entry name" value="STAS_dom"/>
</dbReference>
<dbReference type="PANTHER" id="PTHR33495:SF2">
    <property type="entry name" value="ANTI-SIGMA FACTOR ANTAGONIST TM_1081-RELATED"/>
    <property type="match status" value="1"/>
</dbReference>
<evidence type="ECO:0000256" key="1">
    <source>
        <dbReference type="ARBA" id="ARBA00009013"/>
    </source>
</evidence>
<keyword evidence="2" id="KW-0597">Phosphoprotein</keyword>
<dbReference type="CDD" id="cd07043">
    <property type="entry name" value="STAS_anti-anti-sigma_factors"/>
    <property type="match status" value="1"/>
</dbReference>
<dbReference type="PROSITE" id="PS50801">
    <property type="entry name" value="STAS"/>
    <property type="match status" value="1"/>
</dbReference>
<dbReference type="SUPFAM" id="SSF52091">
    <property type="entry name" value="SpoIIaa-like"/>
    <property type="match status" value="1"/>
</dbReference>
<dbReference type="NCBIfam" id="TIGR00377">
    <property type="entry name" value="ant_ant_sig"/>
    <property type="match status" value="1"/>
</dbReference>
<evidence type="ECO:0000256" key="4">
    <source>
        <dbReference type="RuleBase" id="RU003749"/>
    </source>
</evidence>